<gene>
    <name evidence="8" type="ORF">UY44_C0010G0002</name>
</gene>
<organism evidence="8 9">
    <name type="scientific">Candidatus Kaiserbacteria bacterium GW2011_GWA2_49_19</name>
    <dbReference type="NCBI Taxonomy" id="1618669"/>
    <lineage>
        <taxon>Bacteria</taxon>
        <taxon>Candidatus Kaiseribacteriota</taxon>
    </lineage>
</organism>
<dbReference type="EC" id="5.4.2.11" evidence="2"/>
<dbReference type="AlphaFoldDB" id="A0A0G1VQ82"/>
<feature type="binding site" evidence="6">
    <location>
        <begin position="8"/>
        <end position="15"/>
    </location>
    <ligand>
        <name>substrate</name>
    </ligand>
</feature>
<dbReference type="Proteomes" id="UP000033965">
    <property type="component" value="Unassembled WGS sequence"/>
</dbReference>
<feature type="binding site" evidence="6">
    <location>
        <begin position="156"/>
        <end position="157"/>
    </location>
    <ligand>
        <name>substrate</name>
    </ligand>
</feature>
<evidence type="ECO:0000256" key="6">
    <source>
        <dbReference type="PIRSR" id="PIRSR613078-2"/>
    </source>
</evidence>
<evidence type="ECO:0000256" key="5">
    <source>
        <dbReference type="PIRSR" id="PIRSR613078-1"/>
    </source>
</evidence>
<dbReference type="InterPro" id="IPR029033">
    <property type="entry name" value="His_PPase_superfam"/>
</dbReference>
<reference evidence="8 9" key="1">
    <citation type="journal article" date="2015" name="Nature">
        <title>rRNA introns, odd ribosomes, and small enigmatic genomes across a large radiation of phyla.</title>
        <authorList>
            <person name="Brown C.T."/>
            <person name="Hug L.A."/>
            <person name="Thomas B.C."/>
            <person name="Sharon I."/>
            <person name="Castelle C.J."/>
            <person name="Singh A."/>
            <person name="Wilkins M.J."/>
            <person name="Williams K.H."/>
            <person name="Banfield J.F."/>
        </authorList>
    </citation>
    <scope>NUCLEOTIDE SEQUENCE [LARGE SCALE GENOMIC DNA]</scope>
</reference>
<dbReference type="CDD" id="cd07067">
    <property type="entry name" value="HP_PGM_like"/>
    <property type="match status" value="1"/>
</dbReference>
<evidence type="ECO:0000256" key="4">
    <source>
        <dbReference type="ARBA" id="ARBA00023235"/>
    </source>
</evidence>
<evidence type="ECO:0000256" key="7">
    <source>
        <dbReference type="PIRSR" id="PIRSR613078-3"/>
    </source>
</evidence>
<feature type="active site" description="Proton donor/acceptor" evidence="5">
    <location>
        <position position="85"/>
    </location>
</feature>
<comment type="similarity">
    <text evidence="1">Belongs to the phosphoglycerate mutase family. BPG-dependent PGAM subfamily.</text>
</comment>
<dbReference type="GO" id="GO:0006096">
    <property type="term" value="P:glycolytic process"/>
    <property type="evidence" value="ECO:0007669"/>
    <property type="project" value="UniProtKB-KW"/>
</dbReference>
<dbReference type="PANTHER" id="PTHR11931">
    <property type="entry name" value="PHOSPHOGLYCERATE MUTASE"/>
    <property type="match status" value="1"/>
</dbReference>
<feature type="binding site" evidence="6">
    <location>
        <begin position="21"/>
        <end position="22"/>
    </location>
    <ligand>
        <name>substrate</name>
    </ligand>
</feature>
<proteinExistence type="inferred from homology"/>
<dbReference type="NCBIfam" id="TIGR01258">
    <property type="entry name" value="pgm_1"/>
    <property type="match status" value="1"/>
</dbReference>
<keyword evidence="3" id="KW-0324">Glycolysis</keyword>
<protein>
    <recommendedName>
        <fullName evidence="2">phosphoglycerate mutase (2,3-diphosphoglycerate-dependent)</fullName>
        <ecNumber evidence="2">5.4.2.11</ecNumber>
    </recommendedName>
</protein>
<comment type="caution">
    <text evidence="8">The sequence shown here is derived from an EMBL/GenBank/DDBJ whole genome shotgun (WGS) entry which is preliminary data.</text>
</comment>
<dbReference type="PATRIC" id="fig|1618669.3.peg.381"/>
<feature type="binding site" evidence="6">
    <location>
        <begin position="112"/>
        <end position="113"/>
    </location>
    <ligand>
        <name>substrate</name>
    </ligand>
</feature>
<feature type="binding site" evidence="6">
    <location>
        <position position="96"/>
    </location>
    <ligand>
        <name>substrate</name>
    </ligand>
</feature>
<name>A0A0G1VQ82_9BACT</name>
<dbReference type="EMBL" id="LCPZ01000010">
    <property type="protein sequence ID" value="KKW08470.1"/>
    <property type="molecule type" value="Genomic_DNA"/>
</dbReference>
<accession>A0A0G1VQ82</accession>
<keyword evidence="4" id="KW-0413">Isomerase</keyword>
<dbReference type="SUPFAM" id="SSF53254">
    <property type="entry name" value="Phosphoglycerate mutase-like"/>
    <property type="match status" value="1"/>
</dbReference>
<dbReference type="GO" id="GO:0004619">
    <property type="term" value="F:phosphoglycerate mutase activity"/>
    <property type="evidence" value="ECO:0007669"/>
    <property type="project" value="UniProtKB-EC"/>
</dbReference>
<feature type="site" description="Transition state stabilizer" evidence="7">
    <location>
        <position position="155"/>
    </location>
</feature>
<evidence type="ECO:0000313" key="8">
    <source>
        <dbReference type="EMBL" id="KKW08470.1"/>
    </source>
</evidence>
<feature type="active site" description="Tele-phosphohistidine intermediate" evidence="5">
    <location>
        <position position="9"/>
    </location>
</feature>
<feature type="binding site" evidence="6">
    <location>
        <begin position="85"/>
        <end position="88"/>
    </location>
    <ligand>
        <name>substrate</name>
    </ligand>
</feature>
<dbReference type="InterPro" id="IPR013078">
    <property type="entry name" value="His_Pase_superF_clade-1"/>
</dbReference>
<dbReference type="InterPro" id="IPR005952">
    <property type="entry name" value="Phosphogly_mut1"/>
</dbReference>
<dbReference type="Pfam" id="PF00300">
    <property type="entry name" value="His_Phos_1"/>
    <property type="match status" value="1"/>
</dbReference>
<evidence type="ECO:0000256" key="2">
    <source>
        <dbReference type="ARBA" id="ARBA00012028"/>
    </source>
</evidence>
<evidence type="ECO:0000256" key="1">
    <source>
        <dbReference type="ARBA" id="ARBA00006717"/>
    </source>
</evidence>
<dbReference type="SMART" id="SM00855">
    <property type="entry name" value="PGAM"/>
    <property type="match status" value="1"/>
</dbReference>
<dbReference type="Gene3D" id="3.40.50.1240">
    <property type="entry name" value="Phosphoglycerate mutase-like"/>
    <property type="match status" value="1"/>
</dbReference>
<evidence type="ECO:0000313" key="9">
    <source>
        <dbReference type="Proteomes" id="UP000033965"/>
    </source>
</evidence>
<dbReference type="PIRSF" id="PIRSF000709">
    <property type="entry name" value="6PFK_2-Ptase"/>
    <property type="match status" value="1"/>
</dbReference>
<feature type="binding site" evidence="6">
    <location>
        <position position="58"/>
    </location>
    <ligand>
        <name>substrate</name>
    </ligand>
</feature>
<sequence>MAYLILTRHGISEWNKIGRWTGLTDIGLAPEGIEDARRMGGLIQEIEIHEAHTSMLKRAHQTFDEIKAVLGKHDLEAKKHAALNERHYGVYTGKNKWEILESVGDTEFERIRRAWDVEVEGGENLKDVYNRAIPYYKEHILPQLCKGRNVLVVAHGNSVRALVKYLEDISHEKVAKLEIGFGEVYCYEFDNNGKIIAREIRGVNPNKGKV</sequence>
<evidence type="ECO:0000256" key="3">
    <source>
        <dbReference type="ARBA" id="ARBA00023152"/>
    </source>
</evidence>